<dbReference type="PRINTS" id="PR00298">
    <property type="entry name" value="CHAPERONIN60"/>
</dbReference>
<dbReference type="InterPro" id="IPR027409">
    <property type="entry name" value="GroEL-like_apical_dom_sf"/>
</dbReference>
<dbReference type="InterPro" id="IPR018370">
    <property type="entry name" value="Chaperonin_Cpn60_CS"/>
</dbReference>
<organism evidence="6 7">
    <name type="scientific">Popillia japonica</name>
    <name type="common">Japanese beetle</name>
    <dbReference type="NCBI Taxonomy" id="7064"/>
    <lineage>
        <taxon>Eukaryota</taxon>
        <taxon>Metazoa</taxon>
        <taxon>Ecdysozoa</taxon>
        <taxon>Arthropoda</taxon>
        <taxon>Hexapoda</taxon>
        <taxon>Insecta</taxon>
        <taxon>Pterygota</taxon>
        <taxon>Neoptera</taxon>
        <taxon>Endopterygota</taxon>
        <taxon>Coleoptera</taxon>
        <taxon>Polyphaga</taxon>
        <taxon>Scarabaeiformia</taxon>
        <taxon>Scarabaeidae</taxon>
        <taxon>Rutelinae</taxon>
        <taxon>Popillia</taxon>
    </lineage>
</organism>
<dbReference type="GO" id="GO:0042026">
    <property type="term" value="P:protein refolding"/>
    <property type="evidence" value="ECO:0007669"/>
    <property type="project" value="InterPro"/>
</dbReference>
<dbReference type="GO" id="GO:0140662">
    <property type="term" value="F:ATP-dependent protein folding chaperone"/>
    <property type="evidence" value="ECO:0007669"/>
    <property type="project" value="InterPro"/>
</dbReference>
<dbReference type="Pfam" id="PF00118">
    <property type="entry name" value="Cpn60_TCP1"/>
    <property type="match status" value="1"/>
</dbReference>
<evidence type="ECO:0000256" key="2">
    <source>
        <dbReference type="ARBA" id="ARBA00022741"/>
    </source>
</evidence>
<dbReference type="PROSITE" id="PS00296">
    <property type="entry name" value="CHAPERONINS_CPN60"/>
    <property type="match status" value="1"/>
</dbReference>
<evidence type="ECO:0000256" key="4">
    <source>
        <dbReference type="ARBA" id="ARBA00023186"/>
    </source>
</evidence>
<dbReference type="Gene3D" id="1.10.560.10">
    <property type="entry name" value="GroEL-like equatorial domain"/>
    <property type="match status" value="1"/>
</dbReference>
<dbReference type="SUPFAM" id="SSF48592">
    <property type="entry name" value="GroEL equatorial domain-like"/>
    <property type="match status" value="1"/>
</dbReference>
<keyword evidence="2" id="KW-0547">Nucleotide-binding</keyword>
<reference evidence="6 7" key="1">
    <citation type="journal article" date="2024" name="BMC Genomics">
        <title>De novo assembly and annotation of Popillia japonica's genome with initial clues to its potential as an invasive pest.</title>
        <authorList>
            <person name="Cucini C."/>
            <person name="Boschi S."/>
            <person name="Funari R."/>
            <person name="Cardaioli E."/>
            <person name="Iannotti N."/>
            <person name="Marturano G."/>
            <person name="Paoli F."/>
            <person name="Bruttini M."/>
            <person name="Carapelli A."/>
            <person name="Frati F."/>
            <person name="Nardi F."/>
        </authorList>
    </citation>
    <scope>NUCLEOTIDE SEQUENCE [LARGE SCALE GENOMIC DNA]</scope>
    <source>
        <strain evidence="6">DMR45628</strain>
    </source>
</reference>
<dbReference type="EMBL" id="JASPKY010000390">
    <property type="protein sequence ID" value="KAK9702527.1"/>
    <property type="molecule type" value="Genomic_DNA"/>
</dbReference>
<evidence type="ECO:0000313" key="6">
    <source>
        <dbReference type="EMBL" id="KAK9702527.1"/>
    </source>
</evidence>
<comment type="caution">
    <text evidence="6">The sequence shown here is derived from an EMBL/GenBank/DDBJ whole genome shotgun (WGS) entry which is preliminary data.</text>
</comment>
<name>A0AAW1JGP9_POPJA</name>
<evidence type="ECO:0000256" key="3">
    <source>
        <dbReference type="ARBA" id="ARBA00022840"/>
    </source>
</evidence>
<keyword evidence="3" id="KW-0067">ATP-binding</keyword>
<protein>
    <submittedName>
        <fullName evidence="6">TCP-1/cpn60 chaperonin family</fullName>
    </submittedName>
</protein>
<keyword evidence="4" id="KW-0143">Chaperone</keyword>
<accession>A0AAW1JGP9</accession>
<evidence type="ECO:0000256" key="1">
    <source>
        <dbReference type="ARBA" id="ARBA00006607"/>
    </source>
</evidence>
<dbReference type="PANTHER" id="PTHR45633">
    <property type="entry name" value="60 KDA HEAT SHOCK PROTEIN, MITOCHONDRIAL"/>
    <property type="match status" value="1"/>
</dbReference>
<dbReference type="SUPFAM" id="SSF52029">
    <property type="entry name" value="GroEL apical domain-like"/>
    <property type="match status" value="1"/>
</dbReference>
<evidence type="ECO:0000313" key="7">
    <source>
        <dbReference type="Proteomes" id="UP001458880"/>
    </source>
</evidence>
<dbReference type="Proteomes" id="UP001458880">
    <property type="component" value="Unassembled WGS sequence"/>
</dbReference>
<gene>
    <name evidence="6" type="ORF">QE152_g29860</name>
</gene>
<proteinExistence type="inferred from homology"/>
<dbReference type="InterPro" id="IPR002423">
    <property type="entry name" value="Cpn60/GroEL/TCP-1"/>
</dbReference>
<dbReference type="GO" id="GO:0005524">
    <property type="term" value="F:ATP binding"/>
    <property type="evidence" value="ECO:0007669"/>
    <property type="project" value="UniProtKB-KW"/>
</dbReference>
<keyword evidence="7" id="KW-1185">Reference proteome</keyword>
<dbReference type="AlphaFoldDB" id="A0AAW1JGP9"/>
<dbReference type="InterPro" id="IPR001844">
    <property type="entry name" value="Cpn60/GroEL"/>
</dbReference>
<comment type="similarity">
    <text evidence="1 5">Belongs to the chaperonin (HSP60) family.</text>
</comment>
<dbReference type="InterPro" id="IPR027413">
    <property type="entry name" value="GROEL-like_equatorial_sf"/>
</dbReference>
<evidence type="ECO:0000256" key="5">
    <source>
        <dbReference type="RuleBase" id="RU000418"/>
    </source>
</evidence>
<sequence length="212" mass="22222">MRSAVKASGFGDNRKATLQDIATATGGIVFGDESGIAKLEDVQLSDLGQEKLQERLARLAFGVAVLKVGGSSEVEVNENKDRLNDALNATRAAVEEGIVPGGGTALLRCIESVNFIKPINNDQTIGIEIVRKALRVRCMTIANNAGVDGNQVVAKVEPGAGDLGYDALNNEYVNMVEKGIIDPTKVVRTAINDASGVASLLTTAEAVITQNS</sequence>